<organism evidence="2 3">
    <name type="scientific">Sphingomonas phage Scott</name>
    <dbReference type="NCBI Taxonomy" id="2282912"/>
    <lineage>
        <taxon>Viruses</taxon>
        <taxon>Duplodnaviria</taxon>
        <taxon>Heunggongvirae</taxon>
        <taxon>Uroviricota</taxon>
        <taxon>Caudoviricetes</taxon>
        <taxon>Autographivirales</taxon>
        <taxon>Autonotataviridae</taxon>
        <taxon>Scottvirus</taxon>
        <taxon>Scottvirus scott</taxon>
    </lineage>
</organism>
<dbReference type="EMBL" id="MH684921">
    <property type="protein sequence ID" value="AXN53728.1"/>
    <property type="molecule type" value="Genomic_DNA"/>
</dbReference>
<dbReference type="Proteomes" id="UP000260554">
    <property type="component" value="Segment"/>
</dbReference>
<dbReference type="GO" id="GO:0006032">
    <property type="term" value="P:chitin catabolic process"/>
    <property type="evidence" value="ECO:0007669"/>
    <property type="project" value="InterPro"/>
</dbReference>
<dbReference type="Gene3D" id="1.10.530.10">
    <property type="match status" value="1"/>
</dbReference>
<dbReference type="InterPro" id="IPR000726">
    <property type="entry name" value="Glyco_hydro_19_cat"/>
</dbReference>
<dbReference type="GO" id="GO:0004568">
    <property type="term" value="F:chitinase activity"/>
    <property type="evidence" value="ECO:0007669"/>
    <property type="project" value="InterPro"/>
</dbReference>
<reference evidence="2 3" key="1">
    <citation type="submission" date="2018-07" db="EMBL/GenBank/DDBJ databases">
        <title>Relating species composition and interactions to biofilm formation in a model drinking water community.</title>
        <authorList>
            <person name="Thompson A."/>
            <person name="English E.L."/>
            <person name="Willsey G."/>
            <person name="Nock A.M."/>
            <person name="Eckstrom K."/>
            <person name="Tighe S.W."/>
            <person name="Bavelock M."/>
            <person name="Cairns B."/>
            <person name="Foote A."/>
            <person name="Schulman H."/>
            <person name="Gupta S."/>
            <person name="Kadouri D."/>
            <person name="Wargo M.J."/>
        </authorList>
    </citation>
    <scope>NUCLEOTIDE SEQUENCE [LARGE SCALE GENOMIC DNA]</scope>
    <source>
        <strain evidence="2">SPS</strain>
    </source>
</reference>
<dbReference type="PANTHER" id="PTHR34408:SF1">
    <property type="entry name" value="GLYCOSYL HYDROLASE FAMILY 19 DOMAIN-CONTAINING PROTEIN HI_1415"/>
    <property type="match status" value="1"/>
</dbReference>
<gene>
    <name evidence="2" type="ORF">SPS_17</name>
</gene>
<name>A0A346FDB4_9CAUD</name>
<dbReference type="Pfam" id="PF00182">
    <property type="entry name" value="Glyco_hydro_19"/>
    <property type="match status" value="1"/>
</dbReference>
<proteinExistence type="predicted"/>
<dbReference type="GO" id="GO:0016998">
    <property type="term" value="P:cell wall macromolecule catabolic process"/>
    <property type="evidence" value="ECO:0007669"/>
    <property type="project" value="InterPro"/>
</dbReference>
<protein>
    <submittedName>
        <fullName evidence="2">Glycoside hydrolase</fullName>
    </submittedName>
</protein>
<evidence type="ECO:0000313" key="3">
    <source>
        <dbReference type="Proteomes" id="UP000260554"/>
    </source>
</evidence>
<dbReference type="SUPFAM" id="SSF53955">
    <property type="entry name" value="Lysozyme-like"/>
    <property type="match status" value="1"/>
</dbReference>
<dbReference type="InterPro" id="IPR052354">
    <property type="entry name" value="Cell_Wall_Dynamics_Protein"/>
</dbReference>
<dbReference type="InterPro" id="IPR023346">
    <property type="entry name" value="Lysozyme-like_dom_sf"/>
</dbReference>
<keyword evidence="3" id="KW-1185">Reference proteome</keyword>
<keyword evidence="2" id="KW-0378">Hydrolase</keyword>
<feature type="domain" description="Glycoside hydrolase family 19 catalytic" evidence="1">
    <location>
        <begin position="64"/>
        <end position="154"/>
    </location>
</feature>
<accession>A0A346FDB4</accession>
<sequence>MFDAKATQLVLGVTADGIFGQGSFTALLRKCGATASIAEDLAFVLANTVSEYGLLDNALRLQHFLAQLGHESDGYKAMEEYASGAAYEGRADLGNTQPGDGKRYKGRGPIQITGRSNYRKYGRVIGINIEKYPELASNPCIGMRLALEYWKAKGLNAKADVDNIEGITRAINGGLNGFADRKARLALAKQLVK</sequence>
<evidence type="ECO:0000313" key="2">
    <source>
        <dbReference type="EMBL" id="AXN53728.1"/>
    </source>
</evidence>
<dbReference type="PANTHER" id="PTHR34408">
    <property type="entry name" value="FAMILY PROTEIN, PUTATIVE-RELATED"/>
    <property type="match status" value="1"/>
</dbReference>
<evidence type="ECO:0000259" key="1">
    <source>
        <dbReference type="Pfam" id="PF00182"/>
    </source>
</evidence>